<dbReference type="GO" id="GO:0006004">
    <property type="term" value="P:fucose metabolic process"/>
    <property type="evidence" value="ECO:0007669"/>
    <property type="project" value="InterPro"/>
</dbReference>
<gene>
    <name evidence="4" type="ORF">MGLY_03730</name>
</gene>
<dbReference type="AlphaFoldDB" id="A0A6I5ZN61"/>
<feature type="domain" description="L-fucose isomerase C-terminal" evidence="3">
    <location>
        <begin position="331"/>
        <end position="440"/>
    </location>
</feature>
<sequence>MVATGINVGVIMLGRPQFDITLAQKHYRAALRILEQQGINIFAVEEPITTPEEVEIAFTKIHGHNLQAIVVFQGTFCDASIILTLRENTDLPMVIWAVKEQPTGERLRLNSLCGLNLAANALVAGNKQFKAVYGDIDSPATVREVVAFLRAAASMAWLKGKKIGVAGNRPAGFYASNFNEVDLYAKLGIKVEYIPLNKVFAAAASMNPDHAKEKIQGLDGLAGRSAGEINKSLQAYLALKEIIKENRYDAVAVECWPAFMTEFAGAACYAVSQLNDDGISAACEADVNGAATILIGQFLSGQPVFFADLVIGDEEEDTLTFWHCGAAPRTLAASNVVPVAGVHPNRKMALSVNFPLKEGEVTITRLSPGPDGRLRLLVVEGEGLEAGLLFQGNTLLVKMQQPVRQLIAKFLQKGLEHHYVIIYGNYSLELKELGKLVGLEILE</sequence>
<dbReference type="Proteomes" id="UP000425916">
    <property type="component" value="Chromosome"/>
</dbReference>
<dbReference type="Pfam" id="PF02952">
    <property type="entry name" value="Fucose_iso_C"/>
    <property type="match status" value="1"/>
</dbReference>
<accession>A0A6I5ZN61</accession>
<keyword evidence="5" id="KW-1185">Reference proteome</keyword>
<evidence type="ECO:0000313" key="4">
    <source>
        <dbReference type="EMBL" id="QGP91049.1"/>
    </source>
</evidence>
<protein>
    <recommendedName>
        <fullName evidence="3">L-fucose isomerase C-terminal domain-containing protein</fullName>
    </recommendedName>
</protein>
<dbReference type="SUPFAM" id="SSF53743">
    <property type="entry name" value="FucI/AraA N-terminal and middle domains"/>
    <property type="match status" value="1"/>
</dbReference>
<name>A0A6I5ZN61_9FIRM</name>
<evidence type="ECO:0000256" key="1">
    <source>
        <dbReference type="ARBA" id="ARBA00023235"/>
    </source>
</evidence>
<reference evidence="4 5" key="1">
    <citation type="submission" date="2019-11" db="EMBL/GenBank/DDBJ databases">
        <title>Genome sequence of Moorella glycerini DSM11254.</title>
        <authorList>
            <person name="Poehlein A."/>
            <person name="Boeer T."/>
            <person name="Daniel R."/>
        </authorList>
    </citation>
    <scope>NUCLEOTIDE SEQUENCE [LARGE SCALE GENOMIC DNA]</scope>
    <source>
        <strain evidence="4 5">DSM 11254</strain>
    </source>
</reference>
<organism evidence="4 5">
    <name type="scientific">Neomoorella glycerini</name>
    <dbReference type="NCBI Taxonomy" id="55779"/>
    <lineage>
        <taxon>Bacteria</taxon>
        <taxon>Bacillati</taxon>
        <taxon>Bacillota</taxon>
        <taxon>Clostridia</taxon>
        <taxon>Neomoorellales</taxon>
        <taxon>Neomoorellaceae</taxon>
        <taxon>Neomoorella</taxon>
    </lineage>
</organism>
<dbReference type="EMBL" id="CP046244">
    <property type="protein sequence ID" value="QGP91049.1"/>
    <property type="molecule type" value="Genomic_DNA"/>
</dbReference>
<dbReference type="GO" id="GO:0008736">
    <property type="term" value="F:L-fucose isomerase activity"/>
    <property type="evidence" value="ECO:0007669"/>
    <property type="project" value="InterPro"/>
</dbReference>
<evidence type="ECO:0000259" key="3">
    <source>
        <dbReference type="Pfam" id="PF02952"/>
    </source>
</evidence>
<dbReference type="InterPro" id="IPR015888">
    <property type="entry name" value="Fuc_isomerase_C"/>
</dbReference>
<dbReference type="PANTHER" id="PTHR36120:SF1">
    <property type="entry name" value="L-FUCOSE ISOMERASE C-TERMINAL DOMAIN-CONTAINING PROTEIN"/>
    <property type="match status" value="1"/>
</dbReference>
<evidence type="ECO:0000313" key="5">
    <source>
        <dbReference type="Proteomes" id="UP000425916"/>
    </source>
</evidence>
<dbReference type="CDD" id="cd00578">
    <property type="entry name" value="L-fuc_L-ara-isomerases"/>
    <property type="match status" value="1"/>
</dbReference>
<evidence type="ECO:0000256" key="2">
    <source>
        <dbReference type="ARBA" id="ARBA00023277"/>
    </source>
</evidence>
<dbReference type="RefSeq" id="WP_156271478.1">
    <property type="nucleotide sequence ID" value="NZ_CP046244.1"/>
</dbReference>
<dbReference type="PANTHER" id="PTHR36120">
    <property type="entry name" value="FUCOSE ISOMERASE"/>
    <property type="match status" value="1"/>
</dbReference>
<keyword evidence="1" id="KW-0413">Isomerase</keyword>
<dbReference type="OrthoDB" id="5838738at2"/>
<dbReference type="InterPro" id="IPR009015">
    <property type="entry name" value="Fucose_isomerase_N/cen_sf"/>
</dbReference>
<dbReference type="GO" id="GO:0005737">
    <property type="term" value="C:cytoplasm"/>
    <property type="evidence" value="ECO:0007669"/>
    <property type="project" value="InterPro"/>
</dbReference>
<keyword evidence="2" id="KW-0119">Carbohydrate metabolism</keyword>
<proteinExistence type="predicted"/>